<feature type="compositionally biased region" description="Basic and acidic residues" evidence="1">
    <location>
        <begin position="291"/>
        <end position="300"/>
    </location>
</feature>
<dbReference type="EMBL" id="SNRW01030072">
    <property type="protein sequence ID" value="KAA6358304.1"/>
    <property type="molecule type" value="Genomic_DNA"/>
</dbReference>
<dbReference type="InterPro" id="IPR043502">
    <property type="entry name" value="DNA/RNA_pol_sf"/>
</dbReference>
<reference evidence="2 3" key="1">
    <citation type="submission" date="2019-03" db="EMBL/GenBank/DDBJ databases">
        <title>Single cell metagenomics reveals metabolic interactions within the superorganism composed of flagellate Streblomastix strix and complex community of Bacteroidetes bacteria on its surface.</title>
        <authorList>
            <person name="Treitli S.C."/>
            <person name="Kolisko M."/>
            <person name="Husnik F."/>
            <person name="Keeling P."/>
            <person name="Hampl V."/>
        </authorList>
    </citation>
    <scope>NUCLEOTIDE SEQUENCE [LARGE SCALE GENOMIC DNA]</scope>
    <source>
        <strain evidence="2">ST1C</strain>
    </source>
</reference>
<sequence>MRRWIKTGTEITVKQTAKLIGKLNYLRLQFQEASLLLNTMDYQKAQAARMIGRDTTMIMNKIAIKDINWWIVKLRANIPAQLILTPPQMTMTTDAAPSGWGSMLEKELEMIAMAHGTWNKRQAKLTSNNREIKAITQGQRNFAKILKNSRVQSLAIRSDNSTAVRHQEMESINIINKGNQIGTQNNRKTWNLDPDYSSPRSYEQNGRRTKQTIMSRRLQAKEEVLSTDVSSDEHESNNRLIFNILQQPTAKFHVNKKRTRRNSNRRSQSNMEDGTSMDSSSYTSPSSSSEEDQRKADRGNDNSSTIARPDMVHRTGKRECSFLYAWLEQRNSGTRKFVNQKEFETPPGKDMLFHNGPKPRKCCVISFLINKLLCSD</sequence>
<feature type="compositionally biased region" description="Polar residues" evidence="1">
    <location>
        <begin position="179"/>
        <end position="189"/>
    </location>
</feature>
<proteinExistence type="predicted"/>
<dbReference type="SUPFAM" id="SSF56672">
    <property type="entry name" value="DNA/RNA polymerases"/>
    <property type="match status" value="1"/>
</dbReference>
<feature type="compositionally biased region" description="Basic residues" evidence="1">
    <location>
        <begin position="253"/>
        <end position="264"/>
    </location>
</feature>
<organism evidence="2 3">
    <name type="scientific">Streblomastix strix</name>
    <dbReference type="NCBI Taxonomy" id="222440"/>
    <lineage>
        <taxon>Eukaryota</taxon>
        <taxon>Metamonada</taxon>
        <taxon>Preaxostyla</taxon>
        <taxon>Oxymonadida</taxon>
        <taxon>Streblomastigidae</taxon>
        <taxon>Streblomastix</taxon>
    </lineage>
</organism>
<dbReference type="Proteomes" id="UP000324800">
    <property type="component" value="Unassembled WGS sequence"/>
</dbReference>
<feature type="region of interest" description="Disordered" evidence="1">
    <location>
        <begin position="179"/>
        <end position="235"/>
    </location>
</feature>
<comment type="caution">
    <text evidence="2">The sequence shown here is derived from an EMBL/GenBank/DDBJ whole genome shotgun (WGS) entry which is preliminary data.</text>
</comment>
<evidence type="ECO:0000313" key="2">
    <source>
        <dbReference type="EMBL" id="KAA6358304.1"/>
    </source>
</evidence>
<protein>
    <submittedName>
        <fullName evidence="2">Uncharacterized protein</fullName>
    </submittedName>
</protein>
<evidence type="ECO:0000313" key="3">
    <source>
        <dbReference type="Proteomes" id="UP000324800"/>
    </source>
</evidence>
<gene>
    <name evidence="2" type="ORF">EZS28_046169</name>
</gene>
<evidence type="ECO:0000256" key="1">
    <source>
        <dbReference type="SAM" id="MobiDB-lite"/>
    </source>
</evidence>
<feature type="region of interest" description="Disordered" evidence="1">
    <location>
        <begin position="251"/>
        <end position="312"/>
    </location>
</feature>
<name>A0A5J4TIT0_9EUKA</name>
<accession>A0A5J4TIT0</accession>
<feature type="compositionally biased region" description="Low complexity" evidence="1">
    <location>
        <begin position="265"/>
        <end position="288"/>
    </location>
</feature>
<dbReference type="AlphaFoldDB" id="A0A5J4TIT0"/>